<keyword evidence="2 5" id="KW-0547">Nucleotide-binding</keyword>
<feature type="binding site" evidence="5 6">
    <location>
        <position position="117"/>
    </location>
    <ligand>
        <name>ATP</name>
        <dbReference type="ChEBI" id="CHEBI:30616"/>
    </ligand>
</feature>
<evidence type="ECO:0000256" key="7">
    <source>
        <dbReference type="RuleBase" id="RU000505"/>
    </source>
</evidence>
<sequence>MLETKKWYEKSGAEGDVIISTRIRLARNLRTCPFPSRMNTEDRERVISAVQKAIETSPIANEFVLYRLKDLSQITRVSLVERHLVSPEFISHPEGRAVLLMKDESVSIMVNEEDHLRIQVMCEGFNFEGALQMADRLDTLLGESLNFAFDDKLGYLTQCPTNLGTGMRASLMLHLPALQETGTINRISANLSKLGLTIRGTYGEASQPVGALYQLSNQVTLGLSEQEAIDNLKSIALQLMKQERSARAELEKDLEVQDSICRSVGLLRNARLLSNDEFMKLISNVRLGINTGLIDHISLETVNALTVRVQPATIQLPEGKALSSAQRDALRAKLVREALTE</sequence>
<dbReference type="SUPFAM" id="SSF55931">
    <property type="entry name" value="Glutamine synthetase/guanido kinase"/>
    <property type="match status" value="1"/>
</dbReference>
<evidence type="ECO:0000313" key="10">
    <source>
        <dbReference type="Proteomes" id="UP000651482"/>
    </source>
</evidence>
<dbReference type="InterPro" id="IPR022415">
    <property type="entry name" value="ATP-guanido_PTrfase_AS"/>
</dbReference>
<dbReference type="AlphaFoldDB" id="A0A926HSG4"/>
<dbReference type="PANTHER" id="PTHR11547:SF38">
    <property type="entry name" value="ARGININE KINASE 1-RELATED"/>
    <property type="match status" value="1"/>
</dbReference>
<organism evidence="9 10">
    <name type="scientific">Yeguia hominis</name>
    <dbReference type="NCBI Taxonomy" id="2763662"/>
    <lineage>
        <taxon>Bacteria</taxon>
        <taxon>Bacillati</taxon>
        <taxon>Bacillota</taxon>
        <taxon>Clostridia</taxon>
        <taxon>Eubacteriales</taxon>
        <taxon>Yeguiaceae</taxon>
        <taxon>Yeguia</taxon>
    </lineage>
</organism>
<name>A0A926HSG4_9FIRM</name>
<dbReference type="InterPro" id="IPR023660">
    <property type="entry name" value="Arg_Kinase"/>
</dbReference>
<evidence type="ECO:0000256" key="3">
    <source>
        <dbReference type="ARBA" id="ARBA00022777"/>
    </source>
</evidence>
<dbReference type="CDD" id="cd07930">
    <property type="entry name" value="bacterial_phosphagen_kinase"/>
    <property type="match status" value="1"/>
</dbReference>
<keyword evidence="3 5" id="KW-0418">Kinase</keyword>
<dbReference type="PROSITE" id="PS51510">
    <property type="entry name" value="PHOSPHAGEN_KINASE_C"/>
    <property type="match status" value="1"/>
</dbReference>
<feature type="binding site" evidence="5 6">
    <location>
        <position position="83"/>
    </location>
    <ligand>
        <name>ATP</name>
        <dbReference type="ChEBI" id="CHEBI:30616"/>
    </ligand>
</feature>
<dbReference type="InterPro" id="IPR000749">
    <property type="entry name" value="ATP-guanido_PTrfase"/>
</dbReference>
<reference evidence="9" key="1">
    <citation type="submission" date="2020-08" db="EMBL/GenBank/DDBJ databases">
        <title>Genome public.</title>
        <authorList>
            <person name="Liu C."/>
            <person name="Sun Q."/>
        </authorList>
    </citation>
    <scope>NUCLEOTIDE SEQUENCE</scope>
    <source>
        <strain evidence="9">NSJ-40</strain>
    </source>
</reference>
<dbReference type="InterPro" id="IPR022414">
    <property type="entry name" value="ATP-guanido_PTrfase_cat"/>
</dbReference>
<accession>A0A926HSG4</accession>
<comment type="function">
    <text evidence="5">Catalyzes the specific phosphorylation of arginine residues in proteins.</text>
</comment>
<dbReference type="NCBIfam" id="NF002194">
    <property type="entry name" value="PRK01059.1-4"/>
    <property type="match status" value="1"/>
</dbReference>
<evidence type="ECO:0000256" key="4">
    <source>
        <dbReference type="ARBA" id="ARBA00022840"/>
    </source>
</evidence>
<dbReference type="InterPro" id="IPR014746">
    <property type="entry name" value="Gln_synth/guanido_kin_cat_dom"/>
</dbReference>
<feature type="short sequence motif" description="RDXXRA motif of the pArg binding pocket involved in allosteric regulation" evidence="5">
    <location>
        <begin position="327"/>
        <end position="332"/>
    </location>
</feature>
<dbReference type="GO" id="GO:0004111">
    <property type="term" value="F:creatine kinase activity"/>
    <property type="evidence" value="ECO:0007669"/>
    <property type="project" value="InterPro"/>
</dbReference>
<dbReference type="Gene3D" id="3.30.590.10">
    <property type="entry name" value="Glutamine synthetase/guanido kinase, catalytic domain"/>
    <property type="match status" value="1"/>
</dbReference>
<keyword evidence="4 5" id="KW-0067">ATP-binding</keyword>
<dbReference type="EMBL" id="JACRSN010000009">
    <property type="protein sequence ID" value="MBC8533810.1"/>
    <property type="molecule type" value="Genomic_DNA"/>
</dbReference>
<evidence type="ECO:0000313" key="9">
    <source>
        <dbReference type="EMBL" id="MBC8533810.1"/>
    </source>
</evidence>
<comment type="activity regulation">
    <text evidence="5">Appears to be allosterically activated by the binding of pArg-containing polypeptides to the pArg-binding pocket localized in the C-terminal domain of McsB.</text>
</comment>
<feature type="domain" description="Phosphagen kinase C-terminal" evidence="8">
    <location>
        <begin position="17"/>
        <end position="246"/>
    </location>
</feature>
<feature type="binding site" evidence="5 6">
    <location>
        <begin position="199"/>
        <end position="204"/>
    </location>
    <ligand>
        <name>ATP</name>
        <dbReference type="ChEBI" id="CHEBI:30616"/>
    </ligand>
</feature>
<feature type="binding site" evidence="5 6">
    <location>
        <begin position="168"/>
        <end position="172"/>
    </location>
    <ligand>
        <name>ATP</name>
        <dbReference type="ChEBI" id="CHEBI:30616"/>
    </ligand>
</feature>
<protein>
    <recommendedName>
        <fullName evidence="5">Protein-arginine kinase</fullName>
        <ecNumber evidence="5">2.7.14.1</ecNumber>
    </recommendedName>
</protein>
<dbReference type="GO" id="GO:0005615">
    <property type="term" value="C:extracellular space"/>
    <property type="evidence" value="ECO:0007669"/>
    <property type="project" value="TreeGrafter"/>
</dbReference>
<comment type="catalytic activity">
    <reaction evidence="5">
        <text>L-arginyl-[protein] + ATP = N(omega)-phospho-L-arginyl-[protein] + ADP + H(+)</text>
        <dbReference type="Rhea" id="RHEA:43384"/>
        <dbReference type="Rhea" id="RHEA-COMP:10532"/>
        <dbReference type="Rhea" id="RHEA-COMP:10533"/>
        <dbReference type="ChEBI" id="CHEBI:15378"/>
        <dbReference type="ChEBI" id="CHEBI:29965"/>
        <dbReference type="ChEBI" id="CHEBI:30616"/>
        <dbReference type="ChEBI" id="CHEBI:83226"/>
        <dbReference type="ChEBI" id="CHEBI:456216"/>
        <dbReference type="EC" id="2.7.14.1"/>
    </reaction>
</comment>
<keyword evidence="5" id="KW-0021">Allosteric enzyme</keyword>
<dbReference type="GO" id="GO:0005524">
    <property type="term" value="F:ATP binding"/>
    <property type="evidence" value="ECO:0007669"/>
    <property type="project" value="UniProtKB-UniRule"/>
</dbReference>
<dbReference type="Pfam" id="PF00217">
    <property type="entry name" value="ATP-gua_Ptrans"/>
    <property type="match status" value="1"/>
</dbReference>
<dbReference type="RefSeq" id="WP_249319466.1">
    <property type="nucleotide sequence ID" value="NZ_JACRSN010000009.1"/>
</dbReference>
<dbReference type="Proteomes" id="UP000651482">
    <property type="component" value="Unassembled WGS sequence"/>
</dbReference>
<feature type="binding site" evidence="5 6">
    <location>
        <begin position="20"/>
        <end position="24"/>
    </location>
    <ligand>
        <name>ATP</name>
        <dbReference type="ChEBI" id="CHEBI:30616"/>
    </ligand>
</feature>
<comment type="similarity">
    <text evidence="5 6 7">Belongs to the ATP:guanido phosphotransferase family.</text>
</comment>
<keyword evidence="10" id="KW-1185">Reference proteome</keyword>
<dbReference type="HAMAP" id="MF_00602">
    <property type="entry name" value="Prot_Arg_kinase"/>
    <property type="match status" value="1"/>
</dbReference>
<evidence type="ECO:0000256" key="1">
    <source>
        <dbReference type="ARBA" id="ARBA00022679"/>
    </source>
</evidence>
<dbReference type="PANTHER" id="PTHR11547">
    <property type="entry name" value="ARGININE OR CREATINE KINASE"/>
    <property type="match status" value="1"/>
</dbReference>
<proteinExistence type="inferred from homology"/>
<evidence type="ECO:0000256" key="2">
    <source>
        <dbReference type="ARBA" id="ARBA00022741"/>
    </source>
</evidence>
<evidence type="ECO:0000259" key="8">
    <source>
        <dbReference type="PROSITE" id="PS51510"/>
    </source>
</evidence>
<gene>
    <name evidence="5" type="primary">mcsB</name>
    <name evidence="9" type="ORF">IAG03_07290</name>
</gene>
<keyword evidence="1 5" id="KW-0808">Transferase</keyword>
<dbReference type="GO" id="GO:1990424">
    <property type="term" value="F:protein arginine kinase activity"/>
    <property type="evidence" value="ECO:0007669"/>
    <property type="project" value="UniProtKB-EC"/>
</dbReference>
<evidence type="ECO:0000256" key="5">
    <source>
        <dbReference type="HAMAP-Rule" id="MF_00602"/>
    </source>
</evidence>
<dbReference type="GO" id="GO:0046314">
    <property type="term" value="P:phosphocreatine biosynthetic process"/>
    <property type="evidence" value="ECO:0007669"/>
    <property type="project" value="InterPro"/>
</dbReference>
<comment type="caution">
    <text evidence="9">The sequence shown here is derived from an EMBL/GenBank/DDBJ whole genome shotgun (WGS) entry which is preliminary data.</text>
</comment>
<evidence type="ECO:0000256" key="6">
    <source>
        <dbReference type="PROSITE-ProRule" id="PRU00843"/>
    </source>
</evidence>
<dbReference type="EC" id="2.7.14.1" evidence="5"/>
<dbReference type="PROSITE" id="PS00112">
    <property type="entry name" value="PHOSPHAGEN_KINASE"/>
    <property type="match status" value="1"/>
</dbReference>